<name>A0A8S1V4E9_9CILI</name>
<sequence>MATLNLNENSFEQQNKEMKILKVGIRRFKFLCQRNKVSQEQQIREYQKRMMQHKKTSKNRLNVLKYQMPCHFDESKQIQKEIEKISLHYLKDNSDLGIEDINSKFIGLNLEEQNKKVFKVLGFINKNNTLDLQNQIQEEN</sequence>
<dbReference type="Proteomes" id="UP000689195">
    <property type="component" value="Unassembled WGS sequence"/>
</dbReference>
<evidence type="ECO:0000313" key="1">
    <source>
        <dbReference type="EMBL" id="CAD8170722.1"/>
    </source>
</evidence>
<dbReference type="EMBL" id="CAJJDO010000053">
    <property type="protein sequence ID" value="CAD8170722.1"/>
    <property type="molecule type" value="Genomic_DNA"/>
</dbReference>
<organism evidence="1 2">
    <name type="scientific">Paramecium pentaurelia</name>
    <dbReference type="NCBI Taxonomy" id="43138"/>
    <lineage>
        <taxon>Eukaryota</taxon>
        <taxon>Sar</taxon>
        <taxon>Alveolata</taxon>
        <taxon>Ciliophora</taxon>
        <taxon>Intramacronucleata</taxon>
        <taxon>Oligohymenophorea</taxon>
        <taxon>Peniculida</taxon>
        <taxon>Parameciidae</taxon>
        <taxon>Paramecium</taxon>
    </lineage>
</organism>
<gene>
    <name evidence="1" type="ORF">PPENT_87.1.T0530213</name>
</gene>
<proteinExistence type="predicted"/>
<dbReference type="AlphaFoldDB" id="A0A8S1V4E9"/>
<protein>
    <submittedName>
        <fullName evidence="1">Uncharacterized protein</fullName>
    </submittedName>
</protein>
<accession>A0A8S1V4E9</accession>
<keyword evidence="2" id="KW-1185">Reference proteome</keyword>
<comment type="caution">
    <text evidence="1">The sequence shown here is derived from an EMBL/GenBank/DDBJ whole genome shotgun (WGS) entry which is preliminary data.</text>
</comment>
<evidence type="ECO:0000313" key="2">
    <source>
        <dbReference type="Proteomes" id="UP000689195"/>
    </source>
</evidence>
<reference evidence="1" key="1">
    <citation type="submission" date="2021-01" db="EMBL/GenBank/DDBJ databases">
        <authorList>
            <consortium name="Genoscope - CEA"/>
            <person name="William W."/>
        </authorList>
    </citation>
    <scope>NUCLEOTIDE SEQUENCE</scope>
</reference>